<reference evidence="11" key="1">
    <citation type="submission" date="2016-05" db="EMBL/GenBank/DDBJ databases">
        <authorList>
            <person name="Lavstsen T."/>
            <person name="Jespersen J.S."/>
        </authorList>
    </citation>
    <scope>NUCLEOTIDE SEQUENCE</scope>
    <source>
        <tissue evidence="11">Brain</tissue>
    </source>
</reference>
<keyword evidence="4 8" id="KW-0479">Metal-binding</keyword>
<evidence type="ECO:0000256" key="5">
    <source>
        <dbReference type="ARBA" id="ARBA00023004"/>
    </source>
</evidence>
<evidence type="ECO:0000256" key="3">
    <source>
        <dbReference type="ARBA" id="ARBA00022617"/>
    </source>
</evidence>
<evidence type="ECO:0000256" key="1">
    <source>
        <dbReference type="ARBA" id="ARBA00010617"/>
    </source>
</evidence>
<dbReference type="GO" id="GO:0006699">
    <property type="term" value="P:bile acid biosynthetic process"/>
    <property type="evidence" value="ECO:0007669"/>
    <property type="project" value="TreeGrafter"/>
</dbReference>
<dbReference type="InterPro" id="IPR002403">
    <property type="entry name" value="Cyt_P450_E_grp-IV"/>
</dbReference>
<keyword evidence="6" id="KW-1207">Sterol metabolism</keyword>
<dbReference type="GO" id="GO:0008395">
    <property type="term" value="F:steroid hydroxylase activity"/>
    <property type="evidence" value="ECO:0007669"/>
    <property type="project" value="TreeGrafter"/>
</dbReference>
<evidence type="ECO:0000256" key="7">
    <source>
        <dbReference type="ARBA" id="ARBA00023221"/>
    </source>
</evidence>
<dbReference type="PROSITE" id="PS00086">
    <property type="entry name" value="CYTOCHROME_P450"/>
    <property type="match status" value="1"/>
</dbReference>
<dbReference type="GO" id="GO:0016705">
    <property type="term" value="F:oxidoreductase activity, acting on paired donors, with incorporation or reduction of molecular oxygen"/>
    <property type="evidence" value="ECO:0007669"/>
    <property type="project" value="InterPro"/>
</dbReference>
<evidence type="ECO:0000313" key="11">
    <source>
        <dbReference type="EMBL" id="SBP43439.1"/>
    </source>
</evidence>
<feature type="chain" id="PRO_5008364884" evidence="10">
    <location>
        <begin position="20"/>
        <end position="593"/>
    </location>
</feature>
<gene>
    <name evidence="11" type="primary">CYP7C1</name>
</gene>
<keyword evidence="9" id="KW-0560">Oxidoreductase</keyword>
<dbReference type="GO" id="GO:0020037">
    <property type="term" value="F:heme binding"/>
    <property type="evidence" value="ECO:0007669"/>
    <property type="project" value="InterPro"/>
</dbReference>
<feature type="signal peptide" evidence="10">
    <location>
        <begin position="1"/>
        <end position="19"/>
    </location>
</feature>
<dbReference type="EMBL" id="HADY01004954">
    <property type="protein sequence ID" value="SBP43439.1"/>
    <property type="molecule type" value="Transcribed_RNA"/>
</dbReference>
<dbReference type="GO" id="GO:0005506">
    <property type="term" value="F:iron ion binding"/>
    <property type="evidence" value="ECO:0007669"/>
    <property type="project" value="InterPro"/>
</dbReference>
<dbReference type="AlphaFoldDB" id="A0A1A7ZL53"/>
<dbReference type="InterPro" id="IPR001128">
    <property type="entry name" value="Cyt_P450"/>
</dbReference>
<dbReference type="PRINTS" id="PR00465">
    <property type="entry name" value="EP450IV"/>
</dbReference>
<dbReference type="PANTHER" id="PTHR24304">
    <property type="entry name" value="CYTOCHROME P450 FAMILY 7"/>
    <property type="match status" value="1"/>
</dbReference>
<dbReference type="PANTHER" id="PTHR24304:SF0">
    <property type="entry name" value="CYTOCHROME P450 7B1"/>
    <property type="match status" value="1"/>
</dbReference>
<dbReference type="InterPro" id="IPR036396">
    <property type="entry name" value="Cyt_P450_sf"/>
</dbReference>
<organism evidence="11">
    <name type="scientific">Nothobranchius furzeri</name>
    <name type="common">Turquoise killifish</name>
    <dbReference type="NCBI Taxonomy" id="105023"/>
    <lineage>
        <taxon>Eukaryota</taxon>
        <taxon>Metazoa</taxon>
        <taxon>Chordata</taxon>
        <taxon>Craniata</taxon>
        <taxon>Vertebrata</taxon>
        <taxon>Euteleostomi</taxon>
        <taxon>Actinopterygii</taxon>
        <taxon>Neopterygii</taxon>
        <taxon>Teleostei</taxon>
        <taxon>Neoteleostei</taxon>
        <taxon>Acanthomorphata</taxon>
        <taxon>Ovalentaria</taxon>
        <taxon>Atherinomorphae</taxon>
        <taxon>Cyprinodontiformes</taxon>
        <taxon>Nothobranchiidae</taxon>
        <taxon>Nothobranchius</taxon>
    </lineage>
</organism>
<keyword evidence="7" id="KW-0443">Lipid metabolism</keyword>
<dbReference type="GO" id="GO:0042632">
    <property type="term" value="P:cholesterol homeostasis"/>
    <property type="evidence" value="ECO:0007669"/>
    <property type="project" value="TreeGrafter"/>
</dbReference>
<reference evidence="11" key="2">
    <citation type="submission" date="2016-06" db="EMBL/GenBank/DDBJ databases">
        <title>The genome of a short-lived fish provides insights into sex chromosome evolution and the genetic control of aging.</title>
        <authorList>
            <person name="Reichwald K."/>
            <person name="Felder M."/>
            <person name="Petzold A."/>
            <person name="Koch P."/>
            <person name="Groth M."/>
            <person name="Platzer M."/>
        </authorList>
    </citation>
    <scope>NUCLEOTIDE SEQUENCE</scope>
    <source>
        <tissue evidence="11">Brain</tissue>
    </source>
</reference>
<keyword evidence="9" id="KW-0503">Monooxygenase</keyword>
<dbReference type="InterPro" id="IPR050529">
    <property type="entry name" value="CYP450_sterol_14alpha_dmase"/>
</dbReference>
<proteinExistence type="inferred from homology"/>
<dbReference type="SUPFAM" id="SSF48264">
    <property type="entry name" value="Cytochrome P450"/>
    <property type="match status" value="1"/>
</dbReference>
<protein>
    <submittedName>
        <fullName evidence="11">Cytochrome P450, family 7, subfamily C, polypeptide 1</fullName>
    </submittedName>
</protein>
<dbReference type="InterPro" id="IPR017972">
    <property type="entry name" value="Cyt_P450_CS"/>
</dbReference>
<dbReference type="Pfam" id="PF00067">
    <property type="entry name" value="p450"/>
    <property type="match status" value="1"/>
</dbReference>
<evidence type="ECO:0000256" key="2">
    <source>
        <dbReference type="ARBA" id="ARBA00022548"/>
    </source>
</evidence>
<sequence>MSALLVLLVLLLLWVFCRRKRRPGEPPLVSSWVPFIGKALEFRKDAHKFLEEQRRKYGDVFTVLIAGKYMTFIMDPLLYPNIIKHGRQLDFHKFTQEVVPSTFGYPPVLDEVYPGLWDQIRRSFQLLQGDNLSPLTESMMGNLMLVFRQDHFDQDGGWKTNSMYEFCSSAMFEATFLTIYGKPETGSRHVEMEKLREDFVKFDNVFPLLIAQIPIWLLGQTKAIREKLISYFLPQQMSRWSNMSQFIRRRSELFNQQGQLKDVHKAAHHFAILWASVSNTIPATFWAAYYLVKHPEALQVVRQQILDVLRDGGVEFSPNRYTMLSRDQLDKLVFLESSINESLRLSSSSMNIRVAQEDFALRLDAKRSVDVRKGDIIALYPQSMHLDPEIYEDPQTFHFSRFVQDSRGKTDFYKNGQKLKYYLMPFGSGSTICPGRFFAMNEIKQFVCLLLLYFDLQLEDEHKHPSLVSNRAGLGILQPSTDVVLRYRRRAHASKGVFPLSELQGHFWKGKLIRRYDDLVLSAVVSMQIHSCQLLLRYVAATDHMTILMGAFSTLNAPSDIMKTDVQALRWLLKTTCSASLKWRCAHHEVPVK</sequence>
<feature type="binding site" description="axial binding residue" evidence="8">
    <location>
        <position position="433"/>
    </location>
    <ligand>
        <name>heme</name>
        <dbReference type="ChEBI" id="CHEBI:30413"/>
    </ligand>
    <ligandPart>
        <name>Fe</name>
        <dbReference type="ChEBI" id="CHEBI:18248"/>
    </ligandPart>
</feature>
<name>A0A1A7ZL53_NOTFU</name>
<evidence type="ECO:0000256" key="9">
    <source>
        <dbReference type="RuleBase" id="RU000461"/>
    </source>
</evidence>
<accession>A0A1A7ZL53</accession>
<evidence type="ECO:0000256" key="4">
    <source>
        <dbReference type="ARBA" id="ARBA00022723"/>
    </source>
</evidence>
<keyword evidence="5 8" id="KW-0408">Iron</keyword>
<keyword evidence="3 8" id="KW-0349">Heme</keyword>
<keyword evidence="2" id="KW-0153">Cholesterol metabolism</keyword>
<comment type="cofactor">
    <cofactor evidence="8">
        <name>heme</name>
        <dbReference type="ChEBI" id="CHEBI:30413"/>
    </cofactor>
</comment>
<evidence type="ECO:0000256" key="10">
    <source>
        <dbReference type="SAM" id="SignalP"/>
    </source>
</evidence>
<evidence type="ECO:0000256" key="6">
    <source>
        <dbReference type="ARBA" id="ARBA00023166"/>
    </source>
</evidence>
<keyword evidence="10" id="KW-0732">Signal</keyword>
<keyword evidence="7" id="KW-0753">Steroid metabolism</keyword>
<dbReference type="Gene3D" id="1.10.630.10">
    <property type="entry name" value="Cytochrome P450"/>
    <property type="match status" value="1"/>
</dbReference>
<evidence type="ECO:0000256" key="8">
    <source>
        <dbReference type="PIRSR" id="PIRSR602403-1"/>
    </source>
</evidence>
<comment type="similarity">
    <text evidence="1 9">Belongs to the cytochrome P450 family.</text>
</comment>
<dbReference type="GO" id="GO:0008203">
    <property type="term" value="P:cholesterol metabolic process"/>
    <property type="evidence" value="ECO:0007669"/>
    <property type="project" value="UniProtKB-KW"/>
</dbReference>